<reference evidence="1 2" key="1">
    <citation type="submission" date="2016-10" db="EMBL/GenBank/DDBJ databases">
        <title>Comparative genomics of Bacillus thuringiensis reveals a path to pathogens against multiple invertebrate hosts.</title>
        <authorList>
            <person name="Zheng J."/>
            <person name="Gao Q."/>
            <person name="Liu H."/>
            <person name="Peng D."/>
            <person name="Ruan L."/>
            <person name="Sun M."/>
        </authorList>
    </citation>
    <scope>NUCLEOTIDE SEQUENCE [LARGE SCALE GENOMIC DNA]</scope>
    <source>
        <strain evidence="1">BGSC 4BX1</strain>
    </source>
</reference>
<accession>A0A243B9T2</accession>
<sequence>MSLNGERFNVQTGAVAIEEIYQELLDGKRIRFPANALKEDDKRELSGREPKYLTETILKWNKTDIKQILNKNGLRL</sequence>
<dbReference type="EMBL" id="NFDL01000067">
    <property type="protein sequence ID" value="OTY41992.1"/>
    <property type="molecule type" value="Genomic_DNA"/>
</dbReference>
<comment type="caution">
    <text evidence="1">The sequence shown here is derived from an EMBL/GenBank/DDBJ whole genome shotgun (WGS) entry which is preliminary data.</text>
</comment>
<name>A0A243B9T2_BACTU</name>
<protein>
    <submittedName>
        <fullName evidence="1">Uncharacterized protein</fullName>
    </submittedName>
</protein>
<dbReference type="Proteomes" id="UP000195089">
    <property type="component" value="Unassembled WGS sequence"/>
</dbReference>
<gene>
    <name evidence="1" type="ORF">BK742_17700</name>
</gene>
<organism evidence="1 2">
    <name type="scientific">Bacillus thuringiensis serovar pingluonsis</name>
    <dbReference type="NCBI Taxonomy" id="180881"/>
    <lineage>
        <taxon>Bacteria</taxon>
        <taxon>Bacillati</taxon>
        <taxon>Bacillota</taxon>
        <taxon>Bacilli</taxon>
        <taxon>Bacillales</taxon>
        <taxon>Bacillaceae</taxon>
        <taxon>Bacillus</taxon>
        <taxon>Bacillus cereus group</taxon>
    </lineage>
</organism>
<evidence type="ECO:0000313" key="2">
    <source>
        <dbReference type="Proteomes" id="UP000195089"/>
    </source>
</evidence>
<dbReference type="AlphaFoldDB" id="A0A243B9T2"/>
<proteinExistence type="predicted"/>
<evidence type="ECO:0000313" key="1">
    <source>
        <dbReference type="EMBL" id="OTY41992.1"/>
    </source>
</evidence>